<dbReference type="EMBL" id="JAVDWU010000007">
    <property type="protein sequence ID" value="MDR7151497.1"/>
    <property type="molecule type" value="Genomic_DNA"/>
</dbReference>
<evidence type="ECO:0000313" key="3">
    <source>
        <dbReference type="EMBL" id="MDR7151497.1"/>
    </source>
</evidence>
<protein>
    <recommendedName>
        <fullName evidence="2">TadE-like domain-containing protein</fullName>
    </recommendedName>
</protein>
<keyword evidence="1" id="KW-0812">Transmembrane</keyword>
<proteinExistence type="predicted"/>
<comment type="caution">
    <text evidence="3">The sequence shown here is derived from an EMBL/GenBank/DDBJ whole genome shotgun (WGS) entry which is preliminary data.</text>
</comment>
<keyword evidence="1" id="KW-0472">Membrane</keyword>
<sequence length="152" mass="16550">MQLPRFHSFTGRHRLQKGVAAVEFALIAVLFFTLLLGIMEFGRWLFLLNGANEATRLGARLGVVCSIETTGDFLIRARMSEMTGGGIPPANMVLQYDPPGCNVDTCTMVTARIVGAQFAPVSPFFGLPFPIPQFPTSLPREYMNSAGNPVCP</sequence>
<gene>
    <name evidence="3" type="ORF">J2W49_003473</name>
</gene>
<feature type="domain" description="TadE-like" evidence="2">
    <location>
        <begin position="18"/>
        <end position="60"/>
    </location>
</feature>
<dbReference type="RefSeq" id="WP_310318980.1">
    <property type="nucleotide sequence ID" value="NZ_JAVDWU010000007.1"/>
</dbReference>
<keyword evidence="4" id="KW-1185">Reference proteome</keyword>
<dbReference type="InterPro" id="IPR012495">
    <property type="entry name" value="TadE-like_dom"/>
</dbReference>
<evidence type="ECO:0000256" key="1">
    <source>
        <dbReference type="SAM" id="Phobius"/>
    </source>
</evidence>
<accession>A0ABU1WQC5</accession>
<name>A0ABU1WQC5_9BURK</name>
<feature type="transmembrane region" description="Helical" evidence="1">
    <location>
        <begin position="20"/>
        <end position="39"/>
    </location>
</feature>
<reference evidence="3 4" key="1">
    <citation type="submission" date="2023-07" db="EMBL/GenBank/DDBJ databases">
        <title>Sorghum-associated microbial communities from plants grown in Nebraska, USA.</title>
        <authorList>
            <person name="Schachtman D."/>
        </authorList>
    </citation>
    <scope>NUCLEOTIDE SEQUENCE [LARGE SCALE GENOMIC DNA]</scope>
    <source>
        <strain evidence="3 4">4249</strain>
    </source>
</reference>
<organism evidence="3 4">
    <name type="scientific">Hydrogenophaga palleronii</name>
    <dbReference type="NCBI Taxonomy" id="65655"/>
    <lineage>
        <taxon>Bacteria</taxon>
        <taxon>Pseudomonadati</taxon>
        <taxon>Pseudomonadota</taxon>
        <taxon>Betaproteobacteria</taxon>
        <taxon>Burkholderiales</taxon>
        <taxon>Comamonadaceae</taxon>
        <taxon>Hydrogenophaga</taxon>
    </lineage>
</organism>
<dbReference type="Proteomes" id="UP001265700">
    <property type="component" value="Unassembled WGS sequence"/>
</dbReference>
<keyword evidence="1" id="KW-1133">Transmembrane helix</keyword>
<dbReference type="Pfam" id="PF07811">
    <property type="entry name" value="TadE"/>
    <property type="match status" value="1"/>
</dbReference>
<evidence type="ECO:0000313" key="4">
    <source>
        <dbReference type="Proteomes" id="UP001265700"/>
    </source>
</evidence>
<evidence type="ECO:0000259" key="2">
    <source>
        <dbReference type="Pfam" id="PF07811"/>
    </source>
</evidence>